<keyword evidence="9" id="KW-1185">Reference proteome</keyword>
<evidence type="ECO:0000259" key="6">
    <source>
        <dbReference type="Pfam" id="PF07897"/>
    </source>
</evidence>
<dbReference type="Pfam" id="PF16135">
    <property type="entry name" value="TDBD"/>
    <property type="match status" value="1"/>
</dbReference>
<evidence type="ECO:0000313" key="9">
    <source>
        <dbReference type="Proteomes" id="UP001188597"/>
    </source>
</evidence>
<dbReference type="GO" id="GO:0045892">
    <property type="term" value="P:negative regulation of DNA-templated transcription"/>
    <property type="evidence" value="ECO:0007669"/>
    <property type="project" value="TreeGrafter"/>
</dbReference>
<dbReference type="EMBL" id="JAVXUP010001389">
    <property type="protein sequence ID" value="KAK3012284.1"/>
    <property type="molecule type" value="Genomic_DNA"/>
</dbReference>
<comment type="similarity">
    <text evidence="2 4">Belongs to the Ninja family.</text>
</comment>
<dbReference type="InterPro" id="IPR031307">
    <property type="entry name" value="Ninja_fam"/>
</dbReference>
<feature type="domain" description="Tify" evidence="7">
    <location>
        <begin position="302"/>
        <end position="334"/>
    </location>
</feature>
<evidence type="ECO:0000313" key="8">
    <source>
        <dbReference type="EMBL" id="KAK3012284.1"/>
    </source>
</evidence>
<dbReference type="AlphaFoldDB" id="A0AA89APU4"/>
<reference evidence="8" key="1">
    <citation type="submission" date="2022-12" db="EMBL/GenBank/DDBJ databases">
        <title>Draft genome assemblies for two species of Escallonia (Escalloniales).</title>
        <authorList>
            <person name="Chanderbali A."/>
            <person name="Dervinis C."/>
            <person name="Anghel I."/>
            <person name="Soltis D."/>
            <person name="Soltis P."/>
            <person name="Zapata F."/>
        </authorList>
    </citation>
    <scope>NUCLEOTIDE SEQUENCE</scope>
    <source>
        <strain evidence="8">UCBG64.0493</strain>
        <tissue evidence="8">Leaf</tissue>
    </source>
</reference>
<dbReference type="PANTHER" id="PTHR31413">
    <property type="entry name" value="AFP HOMOLOG 2"/>
    <property type="match status" value="1"/>
</dbReference>
<evidence type="ECO:0000259" key="7">
    <source>
        <dbReference type="Pfam" id="PF16135"/>
    </source>
</evidence>
<evidence type="ECO:0000256" key="4">
    <source>
        <dbReference type="RuleBase" id="RU369029"/>
    </source>
</evidence>
<dbReference type="GO" id="GO:0007165">
    <property type="term" value="P:signal transduction"/>
    <property type="evidence" value="ECO:0007669"/>
    <property type="project" value="InterPro"/>
</dbReference>
<feature type="domain" description="Ethylene-responsive binding factor-associated repression" evidence="6">
    <location>
        <begin position="32"/>
        <end position="67"/>
    </location>
</feature>
<comment type="caution">
    <text evidence="8">The sequence shown here is derived from an EMBL/GenBank/DDBJ whole genome shotgun (WGS) entry which is preliminary data.</text>
</comment>
<feature type="region of interest" description="Disordered" evidence="5">
    <location>
        <begin position="225"/>
        <end position="266"/>
    </location>
</feature>
<proteinExistence type="inferred from homology"/>
<feature type="region of interest" description="Disordered" evidence="5">
    <location>
        <begin position="159"/>
        <end position="210"/>
    </location>
</feature>
<gene>
    <name evidence="8" type="ORF">RJ639_012954</name>
</gene>
<dbReference type="Pfam" id="PF07897">
    <property type="entry name" value="EAR"/>
    <property type="match status" value="1"/>
</dbReference>
<dbReference type="GO" id="GO:0005634">
    <property type="term" value="C:nucleus"/>
    <property type="evidence" value="ECO:0007669"/>
    <property type="project" value="UniProtKB-SubCell"/>
</dbReference>
<dbReference type="Pfam" id="PF16136">
    <property type="entry name" value="NLS_NINJA_AFP"/>
    <property type="match status" value="1"/>
</dbReference>
<keyword evidence="3 4" id="KW-0539">Nucleus</keyword>
<dbReference type="InterPro" id="IPR012463">
    <property type="entry name" value="Ninja_motif"/>
</dbReference>
<evidence type="ECO:0000256" key="1">
    <source>
        <dbReference type="ARBA" id="ARBA00004123"/>
    </source>
</evidence>
<organism evidence="8 9">
    <name type="scientific">Escallonia herrerae</name>
    <dbReference type="NCBI Taxonomy" id="1293975"/>
    <lineage>
        <taxon>Eukaryota</taxon>
        <taxon>Viridiplantae</taxon>
        <taxon>Streptophyta</taxon>
        <taxon>Embryophyta</taxon>
        <taxon>Tracheophyta</taxon>
        <taxon>Spermatophyta</taxon>
        <taxon>Magnoliopsida</taxon>
        <taxon>eudicotyledons</taxon>
        <taxon>Gunneridae</taxon>
        <taxon>Pentapetalae</taxon>
        <taxon>asterids</taxon>
        <taxon>campanulids</taxon>
        <taxon>Escalloniales</taxon>
        <taxon>Escalloniaceae</taxon>
        <taxon>Escallonia</taxon>
    </lineage>
</organism>
<name>A0AA89APU4_9ASTE</name>
<evidence type="ECO:0000256" key="2">
    <source>
        <dbReference type="ARBA" id="ARBA00006081"/>
    </source>
</evidence>
<dbReference type="Proteomes" id="UP001188597">
    <property type="component" value="Unassembled WGS sequence"/>
</dbReference>
<evidence type="ECO:0000256" key="3">
    <source>
        <dbReference type="ARBA" id="ARBA00023242"/>
    </source>
</evidence>
<comment type="function">
    <text evidence="4">Acts as a negative regulator of abscisic acid (ABA) response.</text>
</comment>
<sequence>MTEAKEIGSSFPRDLLRRFINGNALQRKFENDDRVDIELSLGLSSNGRFGVDPERAKNLIRSSSISNFMSTDESTACSAVGVAHARSLSRACSLPAETEEECRRRKEVQSLRRMEAKRKRLEKLKNVRVVREKVVSDENGGPGVGSGSWVSGALTGHEVDVKESGGGGGGVLEGLRLPQPSSQGSIGSQGSGSSGISDFGSQPNPGTTKFAEIRSPASVQPLPEQIQQNQASPGTKADEASKPNGAASENPATKVPAPDGEASGRVRSMMVDMPCVSTRGDGPDGKKIEGFLYRYRKGEDVRIVCVCHGSFLSPAEFVKHAGGGDVACPLKHIVVNPSPVL</sequence>
<protein>
    <recommendedName>
        <fullName evidence="4">Ninja-family protein</fullName>
    </recommendedName>
    <alternativeName>
        <fullName evidence="4">ABI-binding protein</fullName>
    </alternativeName>
</protein>
<dbReference type="PANTHER" id="PTHR31413:SF31">
    <property type="entry name" value="NINJA-FAMILY PROTEIN AFP3"/>
    <property type="match status" value="1"/>
</dbReference>
<evidence type="ECO:0000256" key="5">
    <source>
        <dbReference type="SAM" id="MobiDB-lite"/>
    </source>
</evidence>
<comment type="subcellular location">
    <subcellularLocation>
        <location evidence="1 4">Nucleus</location>
    </subcellularLocation>
</comment>
<accession>A0AA89APU4</accession>
<dbReference type="InterPro" id="IPR032308">
    <property type="entry name" value="TDBD"/>
</dbReference>
<dbReference type="InterPro" id="IPR032310">
    <property type="entry name" value="NLS_NINJA_AFP-like"/>
</dbReference>